<reference evidence="2" key="2">
    <citation type="submission" date="2023-05" db="EMBL/GenBank/DDBJ databases">
        <authorList>
            <consortium name="Lawrence Berkeley National Laboratory"/>
            <person name="Steindorff A."/>
            <person name="Hensen N."/>
            <person name="Bonometti L."/>
            <person name="Westerberg I."/>
            <person name="Brannstrom I.O."/>
            <person name="Guillou S."/>
            <person name="Cros-Aarteil S."/>
            <person name="Calhoun S."/>
            <person name="Haridas S."/>
            <person name="Kuo A."/>
            <person name="Mondo S."/>
            <person name="Pangilinan J."/>
            <person name="Riley R."/>
            <person name="Labutti K."/>
            <person name="Andreopoulos B."/>
            <person name="Lipzen A."/>
            <person name="Chen C."/>
            <person name="Yanf M."/>
            <person name="Daum C."/>
            <person name="Ng V."/>
            <person name="Clum A."/>
            <person name="Ohm R."/>
            <person name="Martin F."/>
            <person name="Silar P."/>
            <person name="Natvig D."/>
            <person name="Lalanne C."/>
            <person name="Gautier V."/>
            <person name="Ament-Velasquez S.L."/>
            <person name="Kruys A."/>
            <person name="Hutchinson M.I."/>
            <person name="Powell A.J."/>
            <person name="Barry K."/>
            <person name="Miller A.N."/>
            <person name="Grigoriev I.V."/>
            <person name="Debuchy R."/>
            <person name="Gladieux P."/>
            <person name="Thoren M.H."/>
            <person name="Johannesson H."/>
        </authorList>
    </citation>
    <scope>NUCLEOTIDE SEQUENCE</scope>
    <source>
        <strain evidence="2">PSN243</strain>
    </source>
</reference>
<gene>
    <name evidence="2" type="ORF">QBC34DRAFT_1800</name>
</gene>
<protein>
    <recommendedName>
        <fullName evidence="4">Secreted protein</fullName>
    </recommendedName>
</protein>
<keyword evidence="1" id="KW-0812">Transmembrane</keyword>
<reference evidence="2" key="1">
    <citation type="journal article" date="2023" name="Mol. Phylogenet. Evol.">
        <title>Genome-scale phylogeny and comparative genomics of the fungal order Sordariales.</title>
        <authorList>
            <person name="Hensen N."/>
            <person name="Bonometti L."/>
            <person name="Westerberg I."/>
            <person name="Brannstrom I.O."/>
            <person name="Guillou S."/>
            <person name="Cros-Aarteil S."/>
            <person name="Calhoun S."/>
            <person name="Haridas S."/>
            <person name="Kuo A."/>
            <person name="Mondo S."/>
            <person name="Pangilinan J."/>
            <person name="Riley R."/>
            <person name="LaButti K."/>
            <person name="Andreopoulos B."/>
            <person name="Lipzen A."/>
            <person name="Chen C."/>
            <person name="Yan M."/>
            <person name="Daum C."/>
            <person name="Ng V."/>
            <person name="Clum A."/>
            <person name="Steindorff A."/>
            <person name="Ohm R.A."/>
            <person name="Martin F."/>
            <person name="Silar P."/>
            <person name="Natvig D.O."/>
            <person name="Lalanne C."/>
            <person name="Gautier V."/>
            <person name="Ament-Velasquez S.L."/>
            <person name="Kruys A."/>
            <person name="Hutchinson M.I."/>
            <person name="Powell A.J."/>
            <person name="Barry K."/>
            <person name="Miller A.N."/>
            <person name="Grigoriev I.V."/>
            <person name="Debuchy R."/>
            <person name="Gladieux P."/>
            <person name="Hiltunen Thoren M."/>
            <person name="Johannesson H."/>
        </authorList>
    </citation>
    <scope>NUCLEOTIDE SEQUENCE</scope>
    <source>
        <strain evidence="2">PSN243</strain>
    </source>
</reference>
<sequence length="106" mass="12212">MLSGASLLIIQLMTWFALPLSLYFRFSFRRRLLHCATLAFSPYSHNRPCSACYLSQGHGWRVRTNISWFAIGDLMMGRLSLGSIIPRFDTLSFFHAGFCLRMVAWT</sequence>
<comment type="caution">
    <text evidence="2">The sequence shown here is derived from an EMBL/GenBank/DDBJ whole genome shotgun (WGS) entry which is preliminary data.</text>
</comment>
<evidence type="ECO:0000256" key="1">
    <source>
        <dbReference type="SAM" id="Phobius"/>
    </source>
</evidence>
<accession>A0AAV9H9R8</accession>
<organism evidence="2 3">
    <name type="scientific">Podospora aff. communis PSN243</name>
    <dbReference type="NCBI Taxonomy" id="3040156"/>
    <lineage>
        <taxon>Eukaryota</taxon>
        <taxon>Fungi</taxon>
        <taxon>Dikarya</taxon>
        <taxon>Ascomycota</taxon>
        <taxon>Pezizomycotina</taxon>
        <taxon>Sordariomycetes</taxon>
        <taxon>Sordariomycetidae</taxon>
        <taxon>Sordariales</taxon>
        <taxon>Podosporaceae</taxon>
        <taxon>Podospora</taxon>
    </lineage>
</organism>
<keyword evidence="1" id="KW-1133">Transmembrane helix</keyword>
<evidence type="ECO:0000313" key="3">
    <source>
        <dbReference type="Proteomes" id="UP001321760"/>
    </source>
</evidence>
<dbReference type="Proteomes" id="UP001321760">
    <property type="component" value="Unassembled WGS sequence"/>
</dbReference>
<evidence type="ECO:0000313" key="2">
    <source>
        <dbReference type="EMBL" id="KAK4455826.1"/>
    </source>
</evidence>
<dbReference type="AlphaFoldDB" id="A0AAV9H9R8"/>
<dbReference type="EMBL" id="MU865913">
    <property type="protein sequence ID" value="KAK4455826.1"/>
    <property type="molecule type" value="Genomic_DNA"/>
</dbReference>
<keyword evidence="3" id="KW-1185">Reference proteome</keyword>
<keyword evidence="1" id="KW-0472">Membrane</keyword>
<name>A0AAV9H9R8_9PEZI</name>
<feature type="transmembrane region" description="Helical" evidence="1">
    <location>
        <begin position="6"/>
        <end position="24"/>
    </location>
</feature>
<proteinExistence type="predicted"/>
<evidence type="ECO:0008006" key="4">
    <source>
        <dbReference type="Google" id="ProtNLM"/>
    </source>
</evidence>